<proteinExistence type="inferred from homology"/>
<dbReference type="Pfam" id="PF00908">
    <property type="entry name" value="dTDP_sugar_isom"/>
    <property type="match status" value="1"/>
</dbReference>
<evidence type="ECO:0000313" key="2">
    <source>
        <dbReference type="EMBL" id="MEF2114307.1"/>
    </source>
</evidence>
<dbReference type="Proteomes" id="UP001498469">
    <property type="component" value="Unassembled WGS sequence"/>
</dbReference>
<dbReference type="InterPro" id="IPR000888">
    <property type="entry name" value="RmlC-like"/>
</dbReference>
<keyword evidence="3" id="KW-1185">Reference proteome</keyword>
<organism evidence="2 3">
    <name type="scientific">Clostridium frigoriphilum</name>
    <dbReference type="NCBI Taxonomy" id="443253"/>
    <lineage>
        <taxon>Bacteria</taxon>
        <taxon>Bacillati</taxon>
        <taxon>Bacillota</taxon>
        <taxon>Clostridia</taxon>
        <taxon>Eubacteriales</taxon>
        <taxon>Clostridiaceae</taxon>
        <taxon>Clostridium</taxon>
    </lineage>
</organism>
<dbReference type="GO" id="GO:0008830">
    <property type="term" value="F:dTDP-4-dehydrorhamnose 3,5-epimerase activity"/>
    <property type="evidence" value="ECO:0007669"/>
    <property type="project" value="UniProtKB-EC"/>
</dbReference>
<reference evidence="2 3" key="1">
    <citation type="submission" date="2023-11" db="EMBL/GenBank/DDBJ databases">
        <title>Draft genome sequence of a psychrophilic Clostridium strain from permafrost water brine.</title>
        <authorList>
            <person name="Shcherbakova V.A."/>
            <person name="Trubitsyn V.E."/>
            <person name="Zakharyuk A.G."/>
        </authorList>
    </citation>
    <scope>NUCLEOTIDE SEQUENCE [LARGE SCALE GENOMIC DNA]</scope>
    <source>
        <strain evidence="2 3">14F</strain>
    </source>
</reference>
<dbReference type="EMBL" id="JAZHFS010000021">
    <property type="protein sequence ID" value="MEF2114307.1"/>
    <property type="molecule type" value="Genomic_DNA"/>
</dbReference>
<comment type="pathway">
    <text evidence="1">Carbohydrate biosynthesis; dTDP-L-rhamnose biosynthesis.</text>
</comment>
<dbReference type="CDD" id="cd00438">
    <property type="entry name" value="cupin_RmlC"/>
    <property type="match status" value="1"/>
</dbReference>
<dbReference type="PANTHER" id="PTHR21047">
    <property type="entry name" value="DTDP-6-DEOXY-D-GLUCOSE-3,5 EPIMERASE"/>
    <property type="match status" value="1"/>
</dbReference>
<dbReference type="PANTHER" id="PTHR21047:SF2">
    <property type="entry name" value="THYMIDINE DIPHOSPHO-4-KETO-RHAMNOSE 3,5-EPIMERASE"/>
    <property type="match status" value="1"/>
</dbReference>
<keyword evidence="1 2" id="KW-0413">Isomerase</keyword>
<sequence length="194" mass="22298">MEVLDLFNFIETKIDGVYVIEPKVFGDNRGYFMETYNKNDFFEAGLKMEFVQDNESKSKKGVLRGLHFQTKHTQGKLVRVTKGQVFDVAVDLRKGSATFGKWEGVILTDENKKQFYVPEGFAHGFLVLSDVAVFNYKCTDYYAPEYDSGVLWNDEDIAIKWPLDGIEEILLSDKDKIQKGLKDLEISFEYKGSK</sequence>
<name>A0ABU7UUN2_9CLOT</name>
<accession>A0ABU7UUN2</accession>
<comment type="caution">
    <text evidence="2">The sequence shown here is derived from an EMBL/GenBank/DDBJ whole genome shotgun (WGS) entry which is preliminary data.</text>
</comment>
<comment type="similarity">
    <text evidence="1">Belongs to the dTDP-4-dehydrorhamnose 3,5-epimerase family.</text>
</comment>
<comment type="subunit">
    <text evidence="1">Homodimer.</text>
</comment>
<evidence type="ECO:0000256" key="1">
    <source>
        <dbReference type="RuleBase" id="RU364069"/>
    </source>
</evidence>
<comment type="catalytic activity">
    <reaction evidence="1">
        <text>dTDP-4-dehydro-6-deoxy-alpha-D-glucose = dTDP-4-dehydro-beta-L-rhamnose</text>
        <dbReference type="Rhea" id="RHEA:16969"/>
        <dbReference type="ChEBI" id="CHEBI:57649"/>
        <dbReference type="ChEBI" id="CHEBI:62830"/>
        <dbReference type="EC" id="5.1.3.13"/>
    </reaction>
</comment>
<gene>
    <name evidence="2" type="primary">rfbC</name>
    <name evidence="2" type="ORF">SJI18_18585</name>
</gene>
<dbReference type="NCBIfam" id="TIGR01221">
    <property type="entry name" value="rmlC"/>
    <property type="match status" value="1"/>
</dbReference>
<protein>
    <recommendedName>
        <fullName evidence="1">dTDP-4-dehydrorhamnose 3,5-epimerase</fullName>
        <ecNumber evidence="1">5.1.3.13</ecNumber>
    </recommendedName>
    <alternativeName>
        <fullName evidence="1">Thymidine diphospho-4-keto-rhamnose 3,5-epimerase</fullName>
    </alternativeName>
</protein>
<evidence type="ECO:0000313" key="3">
    <source>
        <dbReference type="Proteomes" id="UP001498469"/>
    </source>
</evidence>
<dbReference type="EC" id="5.1.3.13" evidence="1"/>
<comment type="function">
    <text evidence="1">Catalyzes the epimerization of the C3' and C5'positions of dTDP-6-deoxy-D-xylo-4-hexulose, forming dTDP-6-deoxy-L-lyxo-4-hexulose.</text>
</comment>